<evidence type="ECO:0000313" key="1">
    <source>
        <dbReference type="EMBL" id="MED6254474.1"/>
    </source>
</evidence>
<name>A0ABU7BXY4_9TELE</name>
<dbReference type="Proteomes" id="UP001345963">
    <property type="component" value="Unassembled WGS sequence"/>
</dbReference>
<dbReference type="EMBL" id="JAHUTI010069503">
    <property type="protein sequence ID" value="MED6254474.1"/>
    <property type="molecule type" value="Genomic_DNA"/>
</dbReference>
<keyword evidence="2" id="KW-1185">Reference proteome</keyword>
<comment type="caution">
    <text evidence="1">The sequence shown here is derived from an EMBL/GenBank/DDBJ whole genome shotgun (WGS) entry which is preliminary data.</text>
</comment>
<accession>A0ABU7BXY4</accession>
<organism evidence="1 2">
    <name type="scientific">Ataeniobius toweri</name>
    <dbReference type="NCBI Taxonomy" id="208326"/>
    <lineage>
        <taxon>Eukaryota</taxon>
        <taxon>Metazoa</taxon>
        <taxon>Chordata</taxon>
        <taxon>Craniata</taxon>
        <taxon>Vertebrata</taxon>
        <taxon>Euteleostomi</taxon>
        <taxon>Actinopterygii</taxon>
        <taxon>Neopterygii</taxon>
        <taxon>Teleostei</taxon>
        <taxon>Neoteleostei</taxon>
        <taxon>Acanthomorphata</taxon>
        <taxon>Ovalentaria</taxon>
        <taxon>Atherinomorphae</taxon>
        <taxon>Cyprinodontiformes</taxon>
        <taxon>Goodeidae</taxon>
        <taxon>Ataeniobius</taxon>
    </lineage>
</organism>
<evidence type="ECO:0000313" key="2">
    <source>
        <dbReference type="Proteomes" id="UP001345963"/>
    </source>
</evidence>
<sequence>MLKLPLGTCNVTSLWRKEPELVREVKSYRLEILASREAAGWGGFACPHPAHPSHFGVYLCGSFQNFDMQATGNCQDEIN</sequence>
<gene>
    <name evidence="1" type="ORF">ATANTOWER_027221</name>
</gene>
<protein>
    <submittedName>
        <fullName evidence="1">Uncharacterized protein</fullName>
    </submittedName>
</protein>
<proteinExistence type="predicted"/>
<reference evidence="1 2" key="1">
    <citation type="submission" date="2021-07" db="EMBL/GenBank/DDBJ databases">
        <authorList>
            <person name="Palmer J.M."/>
        </authorList>
    </citation>
    <scope>NUCLEOTIDE SEQUENCE [LARGE SCALE GENOMIC DNA]</scope>
    <source>
        <strain evidence="1 2">AT_MEX2019</strain>
        <tissue evidence="1">Muscle</tissue>
    </source>
</reference>